<feature type="domain" description="Cell morphogenesis protein C-terminal" evidence="2">
    <location>
        <begin position="587"/>
        <end position="837"/>
    </location>
</feature>
<dbReference type="GO" id="GO:0005938">
    <property type="term" value="C:cell cortex"/>
    <property type="evidence" value="ECO:0007669"/>
    <property type="project" value="TreeGrafter"/>
</dbReference>
<gene>
    <name evidence="4" type="ORF">UCRPA7_5541</name>
</gene>
<dbReference type="InterPro" id="IPR025481">
    <property type="entry name" value="Cell_Morphogen_C"/>
</dbReference>
<evidence type="ECO:0000313" key="4">
    <source>
        <dbReference type="EMBL" id="EON98963.1"/>
    </source>
</evidence>
<feature type="region of interest" description="Disordered" evidence="1">
    <location>
        <begin position="1129"/>
        <end position="1152"/>
    </location>
</feature>
<dbReference type="InterPro" id="IPR039867">
    <property type="entry name" value="Furry/Tao3/Mor2"/>
</dbReference>
<dbReference type="OrthoDB" id="6287725at2759"/>
<evidence type="ECO:0000259" key="2">
    <source>
        <dbReference type="Pfam" id="PF14225"/>
    </source>
</evidence>
<dbReference type="HOGENOM" id="CLU_005486_0_0_1"/>
<dbReference type="KEGG" id="tmn:UCRPA7_5541"/>
<dbReference type="GO" id="GO:0030427">
    <property type="term" value="C:site of polarized growth"/>
    <property type="evidence" value="ECO:0007669"/>
    <property type="project" value="TreeGrafter"/>
</dbReference>
<dbReference type="GO" id="GO:0000902">
    <property type="term" value="P:cell morphogenesis"/>
    <property type="evidence" value="ECO:0007669"/>
    <property type="project" value="InterPro"/>
</dbReference>
<name>R8BI09_PHAM7</name>
<dbReference type="SUPFAM" id="SSF48371">
    <property type="entry name" value="ARM repeat"/>
    <property type="match status" value="1"/>
</dbReference>
<evidence type="ECO:0000256" key="1">
    <source>
        <dbReference type="SAM" id="MobiDB-lite"/>
    </source>
</evidence>
<dbReference type="RefSeq" id="XP_007916279.1">
    <property type="nucleotide sequence ID" value="XM_007918088.1"/>
</dbReference>
<dbReference type="PANTHER" id="PTHR12295">
    <property type="entry name" value="FURRY-RELATED"/>
    <property type="match status" value="1"/>
</dbReference>
<dbReference type="EMBL" id="KB933183">
    <property type="protein sequence ID" value="EON98963.1"/>
    <property type="molecule type" value="Genomic_DNA"/>
</dbReference>
<dbReference type="InterPro" id="IPR029473">
    <property type="entry name" value="MOR2-PAG1_mid"/>
</dbReference>
<dbReference type="Pfam" id="PF14228">
    <property type="entry name" value="MOR2-PAG1_mid"/>
    <property type="match status" value="2"/>
</dbReference>
<sequence>MGERGTLTAAMEIEKRNLRTAALSAMASLCGGPISATTDSGASLQFDIRRILLWVEAIFNSGNDRMKVIGRRALKNLIVYNKDVAILFEHCIAKCYLTDIPRSYFTVVTEVLLEHADYPSPFWRLLGLCLFNLGNDRSEIRVKSAHVLRALEERQQQAKISKIQDFDISISDKTKAVYKLAQYKISERLSKQHTELAFHIFSEFTFFFKDLPPVAQRNVVAVILPWIQAIELKVDPNGGPTAQSYLLLANLLEITIKSSAALHNEVQALWQALATGPYPGNVRLVLDFIMSLCLERREQNFVEYAKQIVVFLASTNSNPAHKVVDFLLLQITPKAMVPNEKRETAPPPPDIVQFPYCADLADVLPVGTKQAGFSLGQLSLILLVDLMVSPVNLQKDNIPVLLQVVTVLWDHYTPLVQEQAREMLVHLIHELVISKLDDSTPASTREEIEDLIESIRRHDRTVVWGYEDSNGKVDDHDTKVPPSMEYLTGEVVKTFELTFPGMKEQWSRLSLTWATTCPVRHLACRSFQIFRCILTSLDQYMLGDMLARLSNTIADEDTEIQTFAMEILTTLKTLISKLDADKLITFPQLFWTTCACLESINEREFLESVEMLNEFLDKVDFQSPNVRRLLLEGQPSKWEGSFDGLQPLLYQGLRSSMCYQATLNTLDKVVRLPTDALVGDDSRVFFTILANFPRFLYELEQDSFSESILKTTENLLTVTIGQGLASIALVLDNYLSKHYQTGDDFIIQMFSALKEYFLPDLDFKMITTLIGCLTNKTPWVKIKTMRILCRIIPEIDMKRSELAGHGSDLISPLLRLLQTEYCMEALDVLDNIMTMSGSSMDKHHLRMSMTRSTSKAIRKEYERTQSLFGIPEDSGWAIPMPAKKTESTRANIHAAFYMCQDVEGVATDATPTPDVEFHADEFPYGYFPPSDRTETMMSDEARADGSMGDLVSKLDSLDDFFDDLSQSPPSDGRSSRTITEYAPDAFESGAQLYDEQILPILHQASNNVSFQNGFADRPLMSRDGNANTMNPGAFASFSRPGLHSRSITSPSAPASYQPHMNDFMSDDELTEDVFSDGDDERPNTGGGDGSFFLENMIKPLAHSTRTRVRRLTGSRSRDERMPELLRSNTAISPQVPKVPDAFLQNSPQGGML</sequence>
<feature type="region of interest" description="Disordered" evidence="1">
    <location>
        <begin position="1072"/>
        <end position="1091"/>
    </location>
</feature>
<organism evidence="4 5">
    <name type="scientific">Phaeoacremonium minimum (strain UCR-PA7)</name>
    <name type="common">Esca disease fungus</name>
    <name type="synonym">Togninia minima</name>
    <dbReference type="NCBI Taxonomy" id="1286976"/>
    <lineage>
        <taxon>Eukaryota</taxon>
        <taxon>Fungi</taxon>
        <taxon>Dikarya</taxon>
        <taxon>Ascomycota</taxon>
        <taxon>Pezizomycotina</taxon>
        <taxon>Sordariomycetes</taxon>
        <taxon>Sordariomycetidae</taxon>
        <taxon>Togniniales</taxon>
        <taxon>Togniniaceae</taxon>
        <taxon>Phaeoacremonium</taxon>
    </lineage>
</organism>
<dbReference type="Proteomes" id="UP000014074">
    <property type="component" value="Unassembled WGS sequence"/>
</dbReference>
<feature type="compositionally biased region" description="Polar residues" evidence="1">
    <location>
        <begin position="1143"/>
        <end position="1152"/>
    </location>
</feature>
<feature type="domain" description="Cell morphogenesis central region" evidence="3">
    <location>
        <begin position="373"/>
        <end position="537"/>
    </location>
</feature>
<protein>
    <submittedName>
        <fullName evidence="4">Putative cell morphogenesis protein pag1 protein</fullName>
    </submittedName>
</protein>
<proteinExistence type="predicted"/>
<dbReference type="GeneID" id="19326108"/>
<accession>R8BI09</accession>
<keyword evidence="5" id="KW-1185">Reference proteome</keyword>
<evidence type="ECO:0000259" key="3">
    <source>
        <dbReference type="Pfam" id="PF14228"/>
    </source>
</evidence>
<dbReference type="AlphaFoldDB" id="R8BI09"/>
<dbReference type="PANTHER" id="PTHR12295:SF30">
    <property type="entry name" value="PROTEIN FURRY"/>
    <property type="match status" value="1"/>
</dbReference>
<feature type="domain" description="Cell morphogenesis central region" evidence="3">
    <location>
        <begin position="68"/>
        <end position="301"/>
    </location>
</feature>
<dbReference type="InterPro" id="IPR016024">
    <property type="entry name" value="ARM-type_fold"/>
</dbReference>
<reference evidence="5" key="1">
    <citation type="journal article" date="2013" name="Genome Announc.">
        <title>Draft genome sequence of the ascomycete Phaeoacremonium aleophilum strain UCR-PA7, a causal agent of the esca disease complex in grapevines.</title>
        <authorList>
            <person name="Blanco-Ulate B."/>
            <person name="Rolshausen P."/>
            <person name="Cantu D."/>
        </authorList>
    </citation>
    <scope>NUCLEOTIDE SEQUENCE [LARGE SCALE GENOMIC DNA]</scope>
    <source>
        <strain evidence="5">UCR-PA7</strain>
    </source>
</reference>
<dbReference type="Pfam" id="PF14225">
    <property type="entry name" value="MOR2-PAG1_C"/>
    <property type="match status" value="1"/>
</dbReference>
<evidence type="ECO:0000313" key="5">
    <source>
        <dbReference type="Proteomes" id="UP000014074"/>
    </source>
</evidence>
<dbReference type="eggNOG" id="KOG1825">
    <property type="taxonomic scope" value="Eukaryota"/>
</dbReference>